<dbReference type="CDD" id="cd00761">
    <property type="entry name" value="Glyco_tranf_GTA_type"/>
    <property type="match status" value="1"/>
</dbReference>
<evidence type="ECO:0000313" key="3">
    <source>
        <dbReference type="Proteomes" id="UP000255355"/>
    </source>
</evidence>
<organism evidence="2 3">
    <name type="scientific">Nocardia mexicana</name>
    <dbReference type="NCBI Taxonomy" id="279262"/>
    <lineage>
        <taxon>Bacteria</taxon>
        <taxon>Bacillati</taxon>
        <taxon>Actinomycetota</taxon>
        <taxon>Actinomycetes</taxon>
        <taxon>Mycobacteriales</taxon>
        <taxon>Nocardiaceae</taxon>
        <taxon>Nocardia</taxon>
    </lineage>
</organism>
<dbReference type="STRING" id="1210089.GCA_001613165_03939"/>
<keyword evidence="2" id="KW-0808">Transferase</keyword>
<accession>A0A370HC76</accession>
<gene>
    <name evidence="2" type="ORF">DFR68_102671</name>
</gene>
<dbReference type="GO" id="GO:0016758">
    <property type="term" value="F:hexosyltransferase activity"/>
    <property type="evidence" value="ECO:0007669"/>
    <property type="project" value="UniProtKB-ARBA"/>
</dbReference>
<protein>
    <submittedName>
        <fullName evidence="2">Glycosyl transferase family 2</fullName>
    </submittedName>
</protein>
<dbReference type="RefSeq" id="WP_068021485.1">
    <property type="nucleotide sequence ID" value="NZ_QQAZ01000002.1"/>
</dbReference>
<comment type="caution">
    <text evidence="2">The sequence shown here is derived from an EMBL/GenBank/DDBJ whole genome shotgun (WGS) entry which is preliminary data.</text>
</comment>
<dbReference type="AlphaFoldDB" id="A0A370HC76"/>
<dbReference type="InterPro" id="IPR029044">
    <property type="entry name" value="Nucleotide-diphossugar_trans"/>
</dbReference>
<keyword evidence="3" id="KW-1185">Reference proteome</keyword>
<name>A0A370HC76_9NOCA</name>
<dbReference type="SUPFAM" id="SSF53448">
    <property type="entry name" value="Nucleotide-diphospho-sugar transferases"/>
    <property type="match status" value="1"/>
</dbReference>
<evidence type="ECO:0000259" key="1">
    <source>
        <dbReference type="Pfam" id="PF00535"/>
    </source>
</evidence>
<reference evidence="2 3" key="1">
    <citation type="submission" date="2018-07" db="EMBL/GenBank/DDBJ databases">
        <title>Genomic Encyclopedia of Type Strains, Phase IV (KMG-IV): sequencing the most valuable type-strain genomes for metagenomic binning, comparative biology and taxonomic classification.</title>
        <authorList>
            <person name="Goeker M."/>
        </authorList>
    </citation>
    <scope>NUCLEOTIDE SEQUENCE [LARGE SCALE GENOMIC DNA]</scope>
    <source>
        <strain evidence="2 3">DSM 44952</strain>
    </source>
</reference>
<proteinExistence type="predicted"/>
<dbReference type="InterPro" id="IPR001173">
    <property type="entry name" value="Glyco_trans_2-like"/>
</dbReference>
<dbReference type="Pfam" id="PF00535">
    <property type="entry name" value="Glycos_transf_2"/>
    <property type="match status" value="1"/>
</dbReference>
<feature type="domain" description="Glycosyltransferase 2-like" evidence="1">
    <location>
        <begin position="308"/>
        <end position="430"/>
    </location>
</feature>
<evidence type="ECO:0000313" key="2">
    <source>
        <dbReference type="EMBL" id="RDI54543.1"/>
    </source>
</evidence>
<dbReference type="EMBL" id="QQAZ01000002">
    <property type="protein sequence ID" value="RDI54543.1"/>
    <property type="molecule type" value="Genomic_DNA"/>
</dbReference>
<dbReference type="OrthoDB" id="6713581at2"/>
<dbReference type="PANTHER" id="PTHR22916:SF3">
    <property type="entry name" value="UDP-GLCNAC:BETAGAL BETA-1,3-N-ACETYLGLUCOSAMINYLTRANSFERASE-LIKE PROTEIN 1"/>
    <property type="match status" value="1"/>
</dbReference>
<dbReference type="PANTHER" id="PTHR22916">
    <property type="entry name" value="GLYCOSYLTRANSFERASE"/>
    <property type="match status" value="1"/>
</dbReference>
<dbReference type="Proteomes" id="UP000255355">
    <property type="component" value="Unassembled WGS sequence"/>
</dbReference>
<sequence>MVEADRSLADESDVVIGVASGYDWKTIEPWVLSLVHCGFAGLGVIIVYEDDPHGTDIEKRCTALGLTVTTVPAESPSSVYNKRFEDIGHALRALADTYRYAIVTDVRDVYFQSDPSVWLEKNLTKPFLAVSEAVRYRDEQWNRKNLLASFPAHEDRVMPEIVNNVGVLAGAVPVVADLCLVISMVARSSGVRIADQSAYNLLLTMEPYLSNTQFAVSEDGFACQAGTLAVPALRPIALEPEPVLDSAGVKTAGGKLYPIVHQYDRISEWKRVLREKLPPLRPATSRVEQLMPGIEPAIDGSPVPRATLVCPTYQRPEMLRRMLEYYRAQRFDGGLELIILDDSPEPCLSTDDVTANEPSIRYFHLPGKRLTVGAKLNLMTQLARGEIIVEFDDDDYYAPYYVQRMVDFLGDADFVTLSKWFICDTARRTFWYWSTDELSSDHFMLSPWDPPRMISTQGWDPSSIDGNLWGYGFSFVWRKSIFPEIEIPDDPAEGLCWDLDFSRRLQSAGFKTLAVPDHEGLVLHMLHPGSSVRMFPQYRMPESMIRTFFPDYPDL</sequence>
<dbReference type="Gene3D" id="3.90.550.10">
    <property type="entry name" value="Spore Coat Polysaccharide Biosynthesis Protein SpsA, Chain A"/>
    <property type="match status" value="1"/>
</dbReference>